<proteinExistence type="predicted"/>
<gene>
    <name evidence="1" type="ORF">CR513_32978</name>
</gene>
<dbReference type="Proteomes" id="UP000257109">
    <property type="component" value="Unassembled WGS sequence"/>
</dbReference>
<dbReference type="AlphaFoldDB" id="A0A371G5G6"/>
<keyword evidence="2" id="KW-1185">Reference proteome</keyword>
<evidence type="ECO:0000313" key="2">
    <source>
        <dbReference type="Proteomes" id="UP000257109"/>
    </source>
</evidence>
<organism evidence="1 2">
    <name type="scientific">Mucuna pruriens</name>
    <name type="common">Velvet bean</name>
    <name type="synonym">Dolichos pruriens</name>
    <dbReference type="NCBI Taxonomy" id="157652"/>
    <lineage>
        <taxon>Eukaryota</taxon>
        <taxon>Viridiplantae</taxon>
        <taxon>Streptophyta</taxon>
        <taxon>Embryophyta</taxon>
        <taxon>Tracheophyta</taxon>
        <taxon>Spermatophyta</taxon>
        <taxon>Magnoliopsida</taxon>
        <taxon>eudicotyledons</taxon>
        <taxon>Gunneridae</taxon>
        <taxon>Pentapetalae</taxon>
        <taxon>rosids</taxon>
        <taxon>fabids</taxon>
        <taxon>Fabales</taxon>
        <taxon>Fabaceae</taxon>
        <taxon>Papilionoideae</taxon>
        <taxon>50 kb inversion clade</taxon>
        <taxon>NPAAA clade</taxon>
        <taxon>indigoferoid/millettioid clade</taxon>
        <taxon>Phaseoleae</taxon>
        <taxon>Mucuna</taxon>
    </lineage>
</organism>
<dbReference type="EMBL" id="QJKJ01006704">
    <property type="protein sequence ID" value="RDX85782.1"/>
    <property type="molecule type" value="Genomic_DNA"/>
</dbReference>
<protein>
    <submittedName>
        <fullName evidence="1">Uncharacterized protein</fullName>
    </submittedName>
</protein>
<accession>A0A371G5G6</accession>
<comment type="caution">
    <text evidence="1">The sequence shown here is derived from an EMBL/GenBank/DDBJ whole genome shotgun (WGS) entry which is preliminary data.</text>
</comment>
<reference evidence="1" key="1">
    <citation type="submission" date="2018-05" db="EMBL/GenBank/DDBJ databases">
        <title>Draft genome of Mucuna pruriens seed.</title>
        <authorList>
            <person name="Nnadi N.E."/>
            <person name="Vos R."/>
            <person name="Hasami M.H."/>
            <person name="Devisetty U.K."/>
            <person name="Aguiy J.C."/>
        </authorList>
    </citation>
    <scope>NUCLEOTIDE SEQUENCE [LARGE SCALE GENOMIC DNA]</scope>
    <source>
        <strain evidence="1">JCA_2017</strain>
    </source>
</reference>
<name>A0A371G5G6_MUCPR</name>
<evidence type="ECO:0000313" key="1">
    <source>
        <dbReference type="EMBL" id="RDX85782.1"/>
    </source>
</evidence>
<feature type="non-terminal residue" evidence="1">
    <location>
        <position position="1"/>
    </location>
</feature>
<sequence length="81" mass="9722">MTLTKLLINDIISFIKFLPYDFEANIIDDGVYYKFGGKVLKKKSYISIILNRFSIKKTQRIHLLIKKKDLVEWRNYYLEVC</sequence>